<dbReference type="GO" id="GO:0003677">
    <property type="term" value="F:DNA binding"/>
    <property type="evidence" value="ECO:0007669"/>
    <property type="project" value="InterPro"/>
</dbReference>
<evidence type="ECO:0000313" key="1">
    <source>
        <dbReference type="EMBL" id="QQL49720.1"/>
    </source>
</evidence>
<name>A0A6I4HYG6_9SPHI</name>
<dbReference type="SUPFAM" id="SSF47413">
    <property type="entry name" value="lambda repressor-like DNA-binding domains"/>
    <property type="match status" value="1"/>
</dbReference>
<dbReference type="Pfam" id="PF01381">
    <property type="entry name" value="HTH_3"/>
    <property type="match status" value="1"/>
</dbReference>
<sequence length="80" mass="9377">MLLTDSEYLTTSEEAFKKKVALQIKRLRKQSQVTQDQFYSKTNINIARIESGKIDIRLDTLRKICYFFDVSLAGFFEGIY</sequence>
<gene>
    <name evidence="1" type="ORF">GO620_016360</name>
</gene>
<dbReference type="Gene3D" id="1.10.260.40">
    <property type="entry name" value="lambda repressor-like DNA-binding domains"/>
    <property type="match status" value="1"/>
</dbReference>
<accession>A0A6I4HYG6</accession>
<reference evidence="1 2" key="1">
    <citation type="submission" date="2020-12" db="EMBL/GenBank/DDBJ databases">
        <title>HMF7856_wgs.fasta genome submission.</title>
        <authorList>
            <person name="Kang H."/>
            <person name="Kim H."/>
            <person name="Joh K."/>
        </authorList>
    </citation>
    <scope>NUCLEOTIDE SEQUENCE [LARGE SCALE GENOMIC DNA]</scope>
    <source>
        <strain evidence="1 2">HMF7856</strain>
    </source>
</reference>
<proteinExistence type="predicted"/>
<evidence type="ECO:0000313" key="2">
    <source>
        <dbReference type="Proteomes" id="UP000429232"/>
    </source>
</evidence>
<dbReference type="KEGG" id="mgik:GO620_016360"/>
<dbReference type="EMBL" id="CP066775">
    <property type="protein sequence ID" value="QQL49720.1"/>
    <property type="molecule type" value="Genomic_DNA"/>
</dbReference>
<dbReference type="InterPro" id="IPR010982">
    <property type="entry name" value="Lambda_DNA-bd_dom_sf"/>
</dbReference>
<dbReference type="RefSeq" id="WP_157524917.1">
    <property type="nucleotide sequence ID" value="NZ_CP066775.1"/>
</dbReference>
<organism evidence="1 2">
    <name type="scientific">Mucilaginibacter ginkgonis</name>
    <dbReference type="NCBI Taxonomy" id="2682091"/>
    <lineage>
        <taxon>Bacteria</taxon>
        <taxon>Pseudomonadati</taxon>
        <taxon>Bacteroidota</taxon>
        <taxon>Sphingobacteriia</taxon>
        <taxon>Sphingobacteriales</taxon>
        <taxon>Sphingobacteriaceae</taxon>
        <taxon>Mucilaginibacter</taxon>
    </lineage>
</organism>
<protein>
    <submittedName>
        <fullName evidence="1">Helix-turn-helix transcriptional regulator</fullName>
    </submittedName>
</protein>
<dbReference type="AlphaFoldDB" id="A0A6I4HYG6"/>
<dbReference type="InterPro" id="IPR001387">
    <property type="entry name" value="Cro/C1-type_HTH"/>
</dbReference>
<dbReference type="SMART" id="SM00530">
    <property type="entry name" value="HTH_XRE"/>
    <property type="match status" value="1"/>
</dbReference>
<dbReference type="CDD" id="cd00093">
    <property type="entry name" value="HTH_XRE"/>
    <property type="match status" value="1"/>
</dbReference>
<keyword evidence="2" id="KW-1185">Reference proteome</keyword>
<dbReference type="Proteomes" id="UP000429232">
    <property type="component" value="Chromosome"/>
</dbReference>
<dbReference type="PROSITE" id="PS50943">
    <property type="entry name" value="HTH_CROC1"/>
    <property type="match status" value="1"/>
</dbReference>